<evidence type="ECO:0000256" key="1">
    <source>
        <dbReference type="SAM" id="MobiDB-lite"/>
    </source>
</evidence>
<dbReference type="VEuPathDB" id="TriTrypDB:LtaPh_2006400"/>
<reference evidence="2" key="1">
    <citation type="submission" date="2019-11" db="EMBL/GenBank/DDBJ databases">
        <title>Leishmania tarentolae CDS.</title>
        <authorList>
            <person name="Goto Y."/>
            <person name="Yamagishi J."/>
        </authorList>
    </citation>
    <scope>NUCLEOTIDE SEQUENCE [LARGE SCALE GENOMIC DNA]</scope>
    <source>
        <strain evidence="2">Parrot Tar II</strain>
    </source>
</reference>
<feature type="compositionally biased region" description="Low complexity" evidence="1">
    <location>
        <begin position="247"/>
        <end position="261"/>
    </location>
</feature>
<keyword evidence="3" id="KW-1185">Reference proteome</keyword>
<dbReference type="OrthoDB" id="273789at2759"/>
<feature type="region of interest" description="Disordered" evidence="1">
    <location>
        <begin position="237"/>
        <end position="270"/>
    </location>
</feature>
<dbReference type="EMBL" id="BLBS01000025">
    <property type="protein sequence ID" value="GET88125.1"/>
    <property type="molecule type" value="Genomic_DNA"/>
</dbReference>
<organism evidence="2 3">
    <name type="scientific">Leishmania tarentolae</name>
    <name type="common">Sauroleishmania tarentolae</name>
    <dbReference type="NCBI Taxonomy" id="5689"/>
    <lineage>
        <taxon>Eukaryota</taxon>
        <taxon>Discoba</taxon>
        <taxon>Euglenozoa</taxon>
        <taxon>Kinetoplastea</taxon>
        <taxon>Metakinetoplastina</taxon>
        <taxon>Trypanosomatida</taxon>
        <taxon>Trypanosomatidae</taxon>
        <taxon>Leishmaniinae</taxon>
        <taxon>Leishmania</taxon>
        <taxon>lizard Leishmania</taxon>
    </lineage>
</organism>
<evidence type="ECO:0000313" key="3">
    <source>
        <dbReference type="Proteomes" id="UP000419144"/>
    </source>
</evidence>
<feature type="region of interest" description="Disordered" evidence="1">
    <location>
        <begin position="336"/>
        <end position="367"/>
    </location>
</feature>
<feature type="compositionally biased region" description="Polar residues" evidence="1">
    <location>
        <begin position="514"/>
        <end position="523"/>
    </location>
</feature>
<accession>A0A640KGA4</accession>
<protein>
    <submittedName>
        <fullName evidence="2">Uncharacterized protein</fullName>
    </submittedName>
</protein>
<gene>
    <name evidence="2" type="ORF">LtaPh_2006400</name>
</gene>
<name>A0A640KGA4_LEITA</name>
<dbReference type="Proteomes" id="UP000419144">
    <property type="component" value="Unassembled WGS sequence"/>
</dbReference>
<comment type="caution">
    <text evidence="2">The sequence shown here is derived from an EMBL/GenBank/DDBJ whole genome shotgun (WGS) entry which is preliminary data.</text>
</comment>
<feature type="compositionally biased region" description="Polar residues" evidence="1">
    <location>
        <begin position="568"/>
        <end position="577"/>
    </location>
</feature>
<sequence length="619" mass="64632">MLATVLHVLLFVAGLIGLLAIKKQRLRHIPIRRTHIPRRNAEGTIWLQRFVNALLDMLHSALAEKQARETVEAAAAEGSVAVSPPPPEQVLRAPVDICSSMKLSTPASCDGAVCNDDADSVSSAEVLSELPFLNTLKAQLEEQISALLEDKGIASFADFRVKDWGGKPPVIKALYLSHGGGWGSGSTASSVTGASAPSSAATAAPLGGGLGGRNSLDSMGAGGVAAVVQQRAAAGIPLSSPSGIGKQTQQKLQQQQSQHPQMSSPVSGESFSYTNLMPPLAAATVSAERQGDINVDGLKTNVRSAVDPSMMPSLRYRGSGDEFGAAAGVGTAVRERSVTGSMAHSARPSGSAGAHGGADLSSPVAGSSSAATAAGVTSAHTCGARRATDTTRSLSVLDAEVEVEYSGNFSVSLNADLPIARGRYLQVYVSLSDVRMLAAHVRLRLSLEYEPATVESPQPQPYLSGKLWLLSDPMFDAAFHSTLTQYRIRDFFMVPVLVKFFLLRFVRTKLRPFSQTGTSTRSPGSHRRRAGAGASGKMGNAASGVAPGTGVNQSASGSSGMSDDVNEDAQNSASDASGLSFRVPLPADVVDGGEHWWSSIARSSMSEQAVPFTNAYYVR</sequence>
<proteinExistence type="predicted"/>
<dbReference type="AlphaFoldDB" id="A0A640KGA4"/>
<feature type="region of interest" description="Disordered" evidence="1">
    <location>
        <begin position="514"/>
        <end position="577"/>
    </location>
</feature>
<feature type="compositionally biased region" description="Polar residues" evidence="1">
    <location>
        <begin position="550"/>
        <end position="561"/>
    </location>
</feature>
<evidence type="ECO:0000313" key="2">
    <source>
        <dbReference type="EMBL" id="GET88125.1"/>
    </source>
</evidence>